<dbReference type="Pfam" id="PF01408">
    <property type="entry name" value="GFO_IDH_MocA"/>
    <property type="match status" value="1"/>
</dbReference>
<evidence type="ECO:0000313" key="3">
    <source>
        <dbReference type="EMBL" id="QEG21296.1"/>
    </source>
</evidence>
<dbReference type="EMBL" id="CP042912">
    <property type="protein sequence ID" value="QEG21296.1"/>
    <property type="molecule type" value="Genomic_DNA"/>
</dbReference>
<dbReference type="STRING" id="980251.GCA_001642875_01789"/>
<dbReference type="InterPro" id="IPR050463">
    <property type="entry name" value="Gfo/Idh/MocA_oxidrdct_glycsds"/>
</dbReference>
<organism evidence="3 4">
    <name type="scientific">Mariniblastus fucicola</name>
    <dbReference type="NCBI Taxonomy" id="980251"/>
    <lineage>
        <taxon>Bacteria</taxon>
        <taxon>Pseudomonadati</taxon>
        <taxon>Planctomycetota</taxon>
        <taxon>Planctomycetia</taxon>
        <taxon>Pirellulales</taxon>
        <taxon>Pirellulaceae</taxon>
        <taxon>Mariniblastus</taxon>
    </lineage>
</organism>
<dbReference type="GO" id="GO:0047061">
    <property type="term" value="F:glucose-fructose oxidoreductase activity"/>
    <property type="evidence" value="ECO:0007669"/>
    <property type="project" value="UniProtKB-EC"/>
</dbReference>
<protein>
    <submittedName>
        <fullName evidence="3">Glucose--fructose oxidoreductase</fullName>
        <ecNumber evidence="3">1.1.99.28</ecNumber>
    </submittedName>
</protein>
<dbReference type="InterPro" id="IPR000683">
    <property type="entry name" value="Gfo/Idh/MocA-like_OxRdtase_N"/>
</dbReference>
<feature type="domain" description="Gfo/Idh/MocA-like oxidoreductase N-terminal" evidence="1">
    <location>
        <begin position="53"/>
        <end position="171"/>
    </location>
</feature>
<dbReference type="AlphaFoldDB" id="A0A5B9P9K5"/>
<keyword evidence="3" id="KW-0560">Oxidoreductase</keyword>
<gene>
    <name evidence="3" type="primary">gfo_2</name>
    <name evidence="3" type="ORF">MFFC18_11510</name>
</gene>
<dbReference type="PANTHER" id="PTHR43818:SF10">
    <property type="entry name" value="NADH-DEPENDENT DEHYDROGENASE-RELATED"/>
    <property type="match status" value="1"/>
</dbReference>
<dbReference type="SUPFAM" id="SSF55347">
    <property type="entry name" value="Glyceraldehyde-3-phosphate dehydrogenase-like, C-terminal domain"/>
    <property type="match status" value="1"/>
</dbReference>
<dbReference type="Gene3D" id="3.30.360.10">
    <property type="entry name" value="Dihydrodipicolinate Reductase, domain 2"/>
    <property type="match status" value="1"/>
</dbReference>
<reference evidence="3 4" key="1">
    <citation type="submission" date="2019-08" db="EMBL/GenBank/DDBJ databases">
        <title>Deep-cultivation of Planctomycetes and their phenomic and genomic characterization uncovers novel biology.</title>
        <authorList>
            <person name="Wiegand S."/>
            <person name="Jogler M."/>
            <person name="Boedeker C."/>
            <person name="Pinto D."/>
            <person name="Vollmers J."/>
            <person name="Rivas-Marin E."/>
            <person name="Kohn T."/>
            <person name="Peeters S.H."/>
            <person name="Heuer A."/>
            <person name="Rast P."/>
            <person name="Oberbeckmann S."/>
            <person name="Bunk B."/>
            <person name="Jeske O."/>
            <person name="Meyerdierks A."/>
            <person name="Storesund J.E."/>
            <person name="Kallscheuer N."/>
            <person name="Luecker S."/>
            <person name="Lage O.M."/>
            <person name="Pohl T."/>
            <person name="Merkel B.J."/>
            <person name="Hornburger P."/>
            <person name="Mueller R.-W."/>
            <person name="Bruemmer F."/>
            <person name="Labrenz M."/>
            <person name="Spormann A.M."/>
            <person name="Op den Camp H."/>
            <person name="Overmann J."/>
            <person name="Amann R."/>
            <person name="Jetten M.S.M."/>
            <person name="Mascher T."/>
            <person name="Medema M.H."/>
            <person name="Devos D.P."/>
            <person name="Kaster A.-K."/>
            <person name="Ovreas L."/>
            <person name="Rohde M."/>
            <person name="Galperin M.Y."/>
            <person name="Jogler C."/>
        </authorList>
    </citation>
    <scope>NUCLEOTIDE SEQUENCE [LARGE SCALE GENOMIC DNA]</scope>
    <source>
        <strain evidence="3 4">FC18</strain>
    </source>
</reference>
<dbReference type="SUPFAM" id="SSF51735">
    <property type="entry name" value="NAD(P)-binding Rossmann-fold domains"/>
    <property type="match status" value="1"/>
</dbReference>
<dbReference type="Pfam" id="PF19051">
    <property type="entry name" value="GFO_IDH_MocA_C2"/>
    <property type="match status" value="1"/>
</dbReference>
<dbReference type="OrthoDB" id="255433at2"/>
<proteinExistence type="predicted"/>
<dbReference type="EC" id="1.1.99.28" evidence="3"/>
<dbReference type="PANTHER" id="PTHR43818">
    <property type="entry name" value="BCDNA.GH03377"/>
    <property type="match status" value="1"/>
</dbReference>
<dbReference type="RefSeq" id="WP_075081701.1">
    <property type="nucleotide sequence ID" value="NZ_CP042912.1"/>
</dbReference>
<evidence type="ECO:0000259" key="1">
    <source>
        <dbReference type="Pfam" id="PF01408"/>
    </source>
</evidence>
<dbReference type="Proteomes" id="UP000322214">
    <property type="component" value="Chromosome"/>
</dbReference>
<feature type="domain" description="Gfo/Idh/MocA-like oxidoreductase bacterial type C-terminal" evidence="2">
    <location>
        <begin position="231"/>
        <end position="299"/>
    </location>
</feature>
<dbReference type="InterPro" id="IPR036291">
    <property type="entry name" value="NAD(P)-bd_dom_sf"/>
</dbReference>
<dbReference type="PROSITE" id="PS51318">
    <property type="entry name" value="TAT"/>
    <property type="match status" value="1"/>
</dbReference>
<evidence type="ECO:0000313" key="4">
    <source>
        <dbReference type="Proteomes" id="UP000322214"/>
    </source>
</evidence>
<dbReference type="InterPro" id="IPR043906">
    <property type="entry name" value="Gfo/Idh/MocA_OxRdtase_bact_C"/>
</dbReference>
<evidence type="ECO:0000259" key="2">
    <source>
        <dbReference type="Pfam" id="PF19051"/>
    </source>
</evidence>
<sequence>MSQSKNKKSKQRGQDRRSFMQMSAAAGMVGFWGSALPRPGVLANPGRSALEEIRIACVGIGGKGDSDSTNMAGIGKVVAICDIDEDRLDKKGLEFPDAAKYTDYRKLFDEMGDKIDAVCVSTPDHTHAVIALQALRMGKHIYCQKPLTHSIEEARMMSEVAKAKGVKTQMGNQGTALSNLRESAALCRAGIVGAPKEIHVWTNRPVWPQSFGLKVKTAPAAGEEKAWDERKSKVHWTNWLGPAEPEDYSPEIHPFKWRGFWKFGTGALGDMACHTLNMSFMAYDLYNPTSVEAVHDKHDGVCFPAKSQITFEFPANETRGPVKMVWYDGGARPDAELLDDLPRIQRDGKSKHYTSAALVVGENGKFYSPGDYGGEPRHTGVIMNGEFIRQAKITRPRDTDGGDSPFAKFKDIEYTVSPGHVEELGEAIHGGADPVSNFPKYSGPLTESILLGNLSLMAGKKVEWDAENMVAKDVDEKTQKLIRHDYPDEYTIHEPATVG</sequence>
<dbReference type="Gene3D" id="3.40.50.720">
    <property type="entry name" value="NAD(P)-binding Rossmann-like Domain"/>
    <property type="match status" value="1"/>
</dbReference>
<dbReference type="KEGG" id="mff:MFFC18_11510"/>
<keyword evidence="4" id="KW-1185">Reference proteome</keyword>
<name>A0A5B9P9K5_9BACT</name>
<dbReference type="GO" id="GO:0000166">
    <property type="term" value="F:nucleotide binding"/>
    <property type="evidence" value="ECO:0007669"/>
    <property type="project" value="InterPro"/>
</dbReference>
<accession>A0A5B9P9K5</accession>
<dbReference type="InterPro" id="IPR006311">
    <property type="entry name" value="TAT_signal"/>
</dbReference>